<evidence type="ECO:0000313" key="2">
    <source>
        <dbReference type="Proteomes" id="UP001497482"/>
    </source>
</evidence>
<organism evidence="1 2">
    <name type="scientific">Knipowitschia caucasica</name>
    <name type="common">Caucasian dwarf goby</name>
    <name type="synonym">Pomatoschistus caucasicus</name>
    <dbReference type="NCBI Taxonomy" id="637954"/>
    <lineage>
        <taxon>Eukaryota</taxon>
        <taxon>Metazoa</taxon>
        <taxon>Chordata</taxon>
        <taxon>Craniata</taxon>
        <taxon>Vertebrata</taxon>
        <taxon>Euteleostomi</taxon>
        <taxon>Actinopterygii</taxon>
        <taxon>Neopterygii</taxon>
        <taxon>Teleostei</taxon>
        <taxon>Neoteleostei</taxon>
        <taxon>Acanthomorphata</taxon>
        <taxon>Gobiaria</taxon>
        <taxon>Gobiiformes</taxon>
        <taxon>Gobioidei</taxon>
        <taxon>Gobiidae</taxon>
        <taxon>Gobiinae</taxon>
        <taxon>Knipowitschia</taxon>
    </lineage>
</organism>
<protein>
    <submittedName>
        <fullName evidence="1">Uncharacterized protein</fullName>
    </submittedName>
</protein>
<keyword evidence="2" id="KW-1185">Reference proteome</keyword>
<sequence length="390" mass="40402">MVTGEATVPLFLPHRLAADLVLLGCGFPFPDDLVGPSPRGCPPGPAFGFPGPFLGGVSPPHPRIQRFLALEPGSGPPVDSEGFLVYHPRGNSPLRGASSGPPLARVSSPVFGTIVVPFPPAARSPAFAACSSPSRPRLPASAVRRGFRAAFVSLRCSALSPVPPGLAASPPVPPRTLLGSFAFLMPPPDCPVPVEGVRAPFRPLDSCLRPSRPFPPPCVVAPFGPLPPPSSFPVPHGVAGGRVSRLAYSPPPPRLVVSAVLVVGLQAPSLSVAVCPYGRLPAFTPCSPLVPPPPPCPVRVLLSFPTLLPLAFSSWRASSLLSSGAAFPPPLRPSASRPSAYLSRVSLALTSIPRCLPSGPPVLFPVCALSRHLTLGFAYLPFAPVPLLVF</sequence>
<dbReference type="AlphaFoldDB" id="A0AAV2LLQ5"/>
<dbReference type="Proteomes" id="UP001497482">
    <property type="component" value="Chromosome 3"/>
</dbReference>
<reference evidence="1 2" key="1">
    <citation type="submission" date="2024-04" db="EMBL/GenBank/DDBJ databases">
        <authorList>
            <person name="Waldvogel A.-M."/>
            <person name="Schoenle A."/>
        </authorList>
    </citation>
    <scope>NUCLEOTIDE SEQUENCE [LARGE SCALE GENOMIC DNA]</scope>
</reference>
<accession>A0AAV2LLQ5</accession>
<evidence type="ECO:0000313" key="1">
    <source>
        <dbReference type="EMBL" id="CAL1602080.1"/>
    </source>
</evidence>
<dbReference type="EMBL" id="OZ035825">
    <property type="protein sequence ID" value="CAL1602080.1"/>
    <property type="molecule type" value="Genomic_DNA"/>
</dbReference>
<name>A0AAV2LLQ5_KNICA</name>
<proteinExistence type="predicted"/>
<gene>
    <name evidence="1" type="ORF">KC01_LOCUS29908</name>
</gene>